<dbReference type="AlphaFoldDB" id="A3DNP6"/>
<proteinExistence type="predicted"/>
<feature type="domain" description="DHHA1" evidence="2">
    <location>
        <begin position="238"/>
        <end position="321"/>
    </location>
</feature>
<accession>A3DNP6</accession>
<dbReference type="InterPro" id="IPR003156">
    <property type="entry name" value="DHHA1_dom"/>
</dbReference>
<reference evidence="4" key="1">
    <citation type="journal article" date="2009" name="BMC Genomics">
        <title>The complete genome sequence of Staphylothermus marinus reveals differences in sulfur metabolism among heterotrophic Crenarchaeota.</title>
        <authorList>
            <person name="Anderson I.J."/>
            <person name="Dharmarajan L."/>
            <person name="Rodriguez J."/>
            <person name="Hooper S."/>
            <person name="Porat I."/>
            <person name="Ulrich L.E."/>
            <person name="Elkins J.G."/>
            <person name="Mavromatis K."/>
            <person name="Sun H."/>
            <person name="Land M."/>
            <person name="Lapidus A."/>
            <person name="Lucas S."/>
            <person name="Barry K."/>
            <person name="Huber H."/>
            <person name="Zhulin I.B."/>
            <person name="Whitman W.B."/>
            <person name="Mukhopadhyay B."/>
            <person name="Woese C."/>
            <person name="Bristow J."/>
            <person name="Kyrpides N."/>
        </authorList>
    </citation>
    <scope>NUCLEOTIDE SEQUENCE [LARGE SCALE GENOMIC DNA]</scope>
    <source>
        <strain evidence="4">ATCC 43588 / DSM 3639 / JCM 9404 / F1</strain>
    </source>
</reference>
<dbReference type="Pfam" id="PF01368">
    <property type="entry name" value="DHH"/>
    <property type="match status" value="1"/>
</dbReference>
<dbReference type="HOGENOM" id="CLU_071985_0_0_2"/>
<dbReference type="EMBL" id="CP000575">
    <property type="protein sequence ID" value="ABN70256.1"/>
    <property type="molecule type" value="Genomic_DNA"/>
</dbReference>
<evidence type="ECO:0000259" key="2">
    <source>
        <dbReference type="Pfam" id="PF02272"/>
    </source>
</evidence>
<dbReference type="GeneID" id="4907757"/>
<organism evidence="3 4">
    <name type="scientific">Staphylothermus marinus (strain ATCC 43588 / DSM 3639 / JCM 9404 / F1)</name>
    <dbReference type="NCBI Taxonomy" id="399550"/>
    <lineage>
        <taxon>Archaea</taxon>
        <taxon>Thermoproteota</taxon>
        <taxon>Thermoprotei</taxon>
        <taxon>Desulfurococcales</taxon>
        <taxon>Desulfurococcaceae</taxon>
        <taxon>Staphylothermus</taxon>
    </lineage>
</organism>
<dbReference type="PANTHER" id="PTHR42146:SF1">
    <property type="entry name" value="OLIGORIBONUCLEASE NRNB"/>
    <property type="match status" value="1"/>
</dbReference>
<evidence type="ECO:0000313" key="3">
    <source>
        <dbReference type="EMBL" id="ABN70256.1"/>
    </source>
</evidence>
<evidence type="ECO:0000313" key="4">
    <source>
        <dbReference type="Proteomes" id="UP000000254"/>
    </source>
</evidence>
<dbReference type="InterPro" id="IPR038763">
    <property type="entry name" value="DHH_sf"/>
</dbReference>
<protein>
    <submittedName>
        <fullName evidence="3">Phosphoesterase, DHHA1</fullName>
    </submittedName>
</protein>
<evidence type="ECO:0000259" key="1">
    <source>
        <dbReference type="Pfam" id="PF01368"/>
    </source>
</evidence>
<dbReference type="InterPro" id="IPR052968">
    <property type="entry name" value="Nucleotide_metab_enz"/>
</dbReference>
<dbReference type="eggNOG" id="arCOG00424">
    <property type="taxonomic scope" value="Archaea"/>
</dbReference>
<gene>
    <name evidence="3" type="ordered locus">Smar_1161</name>
</gene>
<dbReference type="Gene3D" id="3.10.310.30">
    <property type="match status" value="1"/>
</dbReference>
<dbReference type="RefSeq" id="WP_011839447.1">
    <property type="nucleotide sequence ID" value="NC_009033.1"/>
</dbReference>
<dbReference type="KEGG" id="smr:Smar_1161"/>
<dbReference type="PANTHER" id="PTHR42146">
    <property type="entry name" value="3',5'-CYCLIC-NUCLEOTIDE PHOSPHODIESTERASE"/>
    <property type="match status" value="1"/>
</dbReference>
<dbReference type="Gene3D" id="3.90.1640.10">
    <property type="entry name" value="inorganic pyrophosphatase (n-terminal core)"/>
    <property type="match status" value="1"/>
</dbReference>
<feature type="domain" description="DDH" evidence="1">
    <location>
        <begin position="6"/>
        <end position="125"/>
    </location>
</feature>
<reference evidence="3 4" key="2">
    <citation type="journal article" date="2009" name="Stand. Genomic Sci.">
        <title>Complete genome sequence of Staphylothermus marinus Stetter and Fiala 1986 type strain F1.</title>
        <authorList>
            <person name="Anderson I.J."/>
            <person name="Sun H."/>
            <person name="Lapidus A."/>
            <person name="Copeland A."/>
            <person name="Glavina Del Rio T."/>
            <person name="Tice H."/>
            <person name="Dalin E."/>
            <person name="Lucas S."/>
            <person name="Barry K."/>
            <person name="Land M."/>
            <person name="Richardson P."/>
            <person name="Huber H."/>
            <person name="Kyrpides N.C."/>
        </authorList>
    </citation>
    <scope>NUCLEOTIDE SEQUENCE [LARGE SCALE GENOMIC DNA]</scope>
    <source>
        <strain evidence="4">ATCC 43588 / DSM 3639 / JCM 9404 / F1</strain>
    </source>
</reference>
<dbReference type="Pfam" id="PF02272">
    <property type="entry name" value="DHHA1"/>
    <property type="match status" value="1"/>
</dbReference>
<dbReference type="SUPFAM" id="SSF64182">
    <property type="entry name" value="DHH phosphoesterases"/>
    <property type="match status" value="1"/>
</dbReference>
<keyword evidence="4" id="KW-1185">Reference proteome</keyword>
<dbReference type="STRING" id="399550.Smar_1161"/>
<dbReference type="GO" id="GO:0003676">
    <property type="term" value="F:nucleic acid binding"/>
    <property type="evidence" value="ECO:0007669"/>
    <property type="project" value="InterPro"/>
</dbReference>
<name>A3DNP6_STAMF</name>
<dbReference type="Proteomes" id="UP000000254">
    <property type="component" value="Chromosome"/>
</dbReference>
<dbReference type="InterPro" id="IPR001667">
    <property type="entry name" value="DDH_dom"/>
</dbReference>
<sequence length="329" mass="37186">MLSRWVILVHGDSDGVCSGALIYRYLSLKNNVVEIFFTHPAGLANDLAEFTSNGDNIFIADIALSEHHLYDIEKILQERSRYGEIIYIDHHPEPLRLKPHELPGIIVHDTCCSASELTYRFLEEKGLIQEYSRIALYGAIGDYLDETQWVKKTIDEWDKRSIYFEAGVLVQGLEGSRKMYDFKRRIIRLLADNRLPSENSELLLRALIQSHNDEELRIWVKKNKRIIGEISYVADPPGSIGRAANYARVYGSCKVGLAYETKGNMLIMSLRAIRGIDLNTILRKITVLLGGTGGGHAFAAGARIPANRFNEFLELLNKYINKNNGSGKT</sequence>